<protein>
    <recommendedName>
        <fullName evidence="3">Glucokinase</fullName>
        <ecNumber evidence="2">2.7.1.2</ecNumber>
    </recommendedName>
    <alternativeName>
        <fullName evidence="8">Glucose kinase</fullName>
    </alternativeName>
</protein>
<dbReference type="EMBL" id="JAUQYP010000001">
    <property type="protein sequence ID" value="MDO8107951.1"/>
    <property type="molecule type" value="Genomic_DNA"/>
</dbReference>
<evidence type="ECO:0000256" key="7">
    <source>
        <dbReference type="ARBA" id="ARBA00022840"/>
    </source>
</evidence>
<dbReference type="NCBIfam" id="TIGR00744">
    <property type="entry name" value="ROK_glcA_fam"/>
    <property type="match status" value="1"/>
</dbReference>
<evidence type="ECO:0000256" key="4">
    <source>
        <dbReference type="ARBA" id="ARBA00022679"/>
    </source>
</evidence>
<dbReference type="PANTHER" id="PTHR18964:SF173">
    <property type="entry name" value="GLUCOKINASE"/>
    <property type="match status" value="1"/>
</dbReference>
<dbReference type="RefSeq" id="WP_304601981.1">
    <property type="nucleotide sequence ID" value="NZ_JAUQYO010000001.1"/>
</dbReference>
<evidence type="ECO:0000256" key="2">
    <source>
        <dbReference type="ARBA" id="ARBA00012323"/>
    </source>
</evidence>
<keyword evidence="10" id="KW-1185">Reference proteome</keyword>
<dbReference type="InterPro" id="IPR000600">
    <property type="entry name" value="ROK"/>
</dbReference>
<dbReference type="GO" id="GO:0004340">
    <property type="term" value="F:glucokinase activity"/>
    <property type="evidence" value="ECO:0007669"/>
    <property type="project" value="UniProtKB-EC"/>
</dbReference>
<evidence type="ECO:0000256" key="5">
    <source>
        <dbReference type="ARBA" id="ARBA00022741"/>
    </source>
</evidence>
<reference evidence="9 10" key="1">
    <citation type="submission" date="2023-07" db="EMBL/GenBank/DDBJ databases">
        <title>Description of novel actinomycetes strains, isolated from tidal flat sediment.</title>
        <authorList>
            <person name="Lu C."/>
        </authorList>
    </citation>
    <scope>NUCLEOTIDE SEQUENCE [LARGE SCALE GENOMIC DNA]</scope>
    <source>
        <strain evidence="9 10">SYSU T00b441</strain>
    </source>
</reference>
<dbReference type="PANTHER" id="PTHR18964">
    <property type="entry name" value="ROK (REPRESSOR, ORF, KINASE) FAMILY"/>
    <property type="match status" value="1"/>
</dbReference>
<evidence type="ECO:0000256" key="3">
    <source>
        <dbReference type="ARBA" id="ARBA00014701"/>
    </source>
</evidence>
<proteinExistence type="inferred from homology"/>
<dbReference type="Proteomes" id="UP001232536">
    <property type="component" value="Unassembled WGS sequence"/>
</dbReference>
<evidence type="ECO:0000313" key="10">
    <source>
        <dbReference type="Proteomes" id="UP001232536"/>
    </source>
</evidence>
<name>A0ABT9DEJ1_9CELL</name>
<comment type="similarity">
    <text evidence="1">Belongs to the ROK (NagC/XylR) family.</text>
</comment>
<sequence length="319" mass="32456">MHAIGVDIGGTKIAAGVVDDEGAILAQVRVTTDATDAQSVDAGVIEVVRELASSYEVGAIGLAAPGFISSDQATVLLCPNLPWRDHPLRRRVAEGLGTQVPIVVENDANAAGWAEFRFGVGRDVQDMVLLTIGTGLGGALVVAGRLVRGAFGVAAEVGHMRVVPDGHLCGCGLHGCWEQYASGRALVRSARTAAANLPESATRMVELSGGGKIKGPAITVAAQEGDPLAVSLLAELGRWIGEGSASVAALLDPALIVIGGGVGEAGELLLEPAKEAFLGALSARGFRPEARIELASMGNDAGIVGAADLARIGPEKVEQ</sequence>
<keyword evidence="6" id="KW-0418">Kinase</keyword>
<dbReference type="PROSITE" id="PS01125">
    <property type="entry name" value="ROK"/>
    <property type="match status" value="1"/>
</dbReference>
<dbReference type="EC" id="2.7.1.2" evidence="2"/>
<dbReference type="InterPro" id="IPR043129">
    <property type="entry name" value="ATPase_NBD"/>
</dbReference>
<accession>A0ABT9DEJ1</accession>
<gene>
    <name evidence="9" type="ORF">Q6348_12170</name>
</gene>
<organism evidence="9 10">
    <name type="scientific">Actinotalea lenta</name>
    <dbReference type="NCBI Taxonomy" id="3064654"/>
    <lineage>
        <taxon>Bacteria</taxon>
        <taxon>Bacillati</taxon>
        <taxon>Actinomycetota</taxon>
        <taxon>Actinomycetes</taxon>
        <taxon>Micrococcales</taxon>
        <taxon>Cellulomonadaceae</taxon>
        <taxon>Actinotalea</taxon>
    </lineage>
</organism>
<keyword evidence="7" id="KW-0067">ATP-binding</keyword>
<evidence type="ECO:0000313" key="9">
    <source>
        <dbReference type="EMBL" id="MDO8107951.1"/>
    </source>
</evidence>
<dbReference type="SUPFAM" id="SSF53067">
    <property type="entry name" value="Actin-like ATPase domain"/>
    <property type="match status" value="1"/>
</dbReference>
<evidence type="ECO:0000256" key="1">
    <source>
        <dbReference type="ARBA" id="ARBA00006479"/>
    </source>
</evidence>
<dbReference type="InterPro" id="IPR004654">
    <property type="entry name" value="ROK_glcA"/>
</dbReference>
<evidence type="ECO:0000256" key="6">
    <source>
        <dbReference type="ARBA" id="ARBA00022777"/>
    </source>
</evidence>
<dbReference type="Gene3D" id="3.30.420.40">
    <property type="match status" value="2"/>
</dbReference>
<dbReference type="Pfam" id="PF00480">
    <property type="entry name" value="ROK"/>
    <property type="match status" value="1"/>
</dbReference>
<evidence type="ECO:0000256" key="8">
    <source>
        <dbReference type="ARBA" id="ARBA00032386"/>
    </source>
</evidence>
<dbReference type="InterPro" id="IPR049874">
    <property type="entry name" value="ROK_cs"/>
</dbReference>
<comment type="caution">
    <text evidence="9">The sequence shown here is derived from an EMBL/GenBank/DDBJ whole genome shotgun (WGS) entry which is preliminary data.</text>
</comment>
<dbReference type="CDD" id="cd24061">
    <property type="entry name" value="ASKHA_NBD_ROK_SgGLK-like"/>
    <property type="match status" value="1"/>
</dbReference>
<keyword evidence="5" id="KW-0547">Nucleotide-binding</keyword>
<keyword evidence="4 9" id="KW-0808">Transferase</keyword>